<reference evidence="2" key="2">
    <citation type="submission" date="2021-01" db="UniProtKB">
        <authorList>
            <consortium name="EnsemblMetazoa"/>
        </authorList>
    </citation>
    <scope>IDENTIFICATION</scope>
</reference>
<dbReference type="Proteomes" id="UP000007110">
    <property type="component" value="Unassembled WGS sequence"/>
</dbReference>
<evidence type="ECO:0000313" key="3">
    <source>
        <dbReference type="Proteomes" id="UP000007110"/>
    </source>
</evidence>
<feature type="compositionally biased region" description="Polar residues" evidence="1">
    <location>
        <begin position="61"/>
        <end position="76"/>
    </location>
</feature>
<dbReference type="GeneID" id="576715"/>
<dbReference type="OMA" id="HMPSLHY"/>
<evidence type="ECO:0000313" key="2">
    <source>
        <dbReference type="EnsemblMetazoa" id="XP_799924"/>
    </source>
</evidence>
<protein>
    <submittedName>
        <fullName evidence="2">Uncharacterized protein</fullName>
    </submittedName>
</protein>
<organism evidence="2 3">
    <name type="scientific">Strongylocentrotus purpuratus</name>
    <name type="common">Purple sea urchin</name>
    <dbReference type="NCBI Taxonomy" id="7668"/>
    <lineage>
        <taxon>Eukaryota</taxon>
        <taxon>Metazoa</taxon>
        <taxon>Echinodermata</taxon>
        <taxon>Eleutherozoa</taxon>
        <taxon>Echinozoa</taxon>
        <taxon>Echinoidea</taxon>
        <taxon>Euechinoidea</taxon>
        <taxon>Echinacea</taxon>
        <taxon>Camarodonta</taxon>
        <taxon>Echinidea</taxon>
        <taxon>Strongylocentrotidae</taxon>
        <taxon>Strongylocentrotus</taxon>
    </lineage>
</organism>
<keyword evidence="3" id="KW-1185">Reference proteome</keyword>
<sequence length="283" mass="30362">MLRTGSSKYLQLPAHDSSDIGKPSPLALLAATCQRIGAGSPSSSQSPRHRPRTPSPVLRSEQPTIRPTPSIVSAPTRSPVMPVSPVARETTSDHPKACKSPAAAYQYPLTPPSSPQQLESKVPSSRMSSVPVPVSSPVERLSYAAEHPCHLPLQPVLHMPSLHYSPYTMVVPAPSSIISPYTTSCVNQCCCTPHLPAVHPMLSLPAGASFAAGARLQPTAPLSPPLSFGTYLHHDVEARLSSAGKMKSHHAMISSGHLYRPYDFTKHPSRRQAEEEFIDVVSV</sequence>
<feature type="region of interest" description="Disordered" evidence="1">
    <location>
        <begin position="1"/>
        <end position="131"/>
    </location>
</feature>
<reference evidence="3" key="1">
    <citation type="submission" date="2015-02" db="EMBL/GenBank/DDBJ databases">
        <title>Genome sequencing for Strongylocentrotus purpuratus.</title>
        <authorList>
            <person name="Murali S."/>
            <person name="Liu Y."/>
            <person name="Vee V."/>
            <person name="English A."/>
            <person name="Wang M."/>
            <person name="Skinner E."/>
            <person name="Han Y."/>
            <person name="Muzny D.M."/>
            <person name="Worley K.C."/>
            <person name="Gibbs R.A."/>
        </authorList>
    </citation>
    <scope>NUCLEOTIDE SEQUENCE</scope>
</reference>
<name>A0A7M7RHY7_STRPU</name>
<accession>A0A7M7RHY7</accession>
<dbReference type="AlphaFoldDB" id="A0A7M7RHY7"/>
<dbReference type="RefSeq" id="XP_799924.2">
    <property type="nucleotide sequence ID" value="XM_794831.5"/>
</dbReference>
<dbReference type="KEGG" id="spu:576715"/>
<dbReference type="InParanoid" id="A0A7M7RHY7"/>
<feature type="compositionally biased region" description="Low complexity" evidence="1">
    <location>
        <begin position="120"/>
        <end position="131"/>
    </location>
</feature>
<evidence type="ECO:0000256" key="1">
    <source>
        <dbReference type="SAM" id="MobiDB-lite"/>
    </source>
</evidence>
<dbReference type="EnsemblMetazoa" id="XM_794831">
    <property type="protein sequence ID" value="XP_799924"/>
    <property type="gene ID" value="LOC576715"/>
</dbReference>
<proteinExistence type="predicted"/>
<dbReference type="OrthoDB" id="10465754at2759"/>